<sequence>MSGFIMVASWMAWAKARSWSMGSPSLWIVIFCSTRVSTTPSRSILYVTVSTVRVLLEMVWELTTSPSCSTMSWGGTSLVVTLVAA</sequence>
<organism evidence="1">
    <name type="scientific">Ixodes ricinus</name>
    <name type="common">Common tick</name>
    <name type="synonym">Acarus ricinus</name>
    <dbReference type="NCBI Taxonomy" id="34613"/>
    <lineage>
        <taxon>Eukaryota</taxon>
        <taxon>Metazoa</taxon>
        <taxon>Ecdysozoa</taxon>
        <taxon>Arthropoda</taxon>
        <taxon>Chelicerata</taxon>
        <taxon>Arachnida</taxon>
        <taxon>Acari</taxon>
        <taxon>Parasitiformes</taxon>
        <taxon>Ixodida</taxon>
        <taxon>Ixodoidea</taxon>
        <taxon>Ixodidae</taxon>
        <taxon>Ixodinae</taxon>
        <taxon>Ixodes</taxon>
    </lineage>
</organism>
<dbReference type="EMBL" id="GIFC01003115">
    <property type="protein sequence ID" value="MXU85198.1"/>
    <property type="molecule type" value="Transcribed_RNA"/>
</dbReference>
<accession>A0A6B0U0W2</accession>
<name>A0A6B0U0W2_IXORI</name>
<evidence type="ECO:0000313" key="1">
    <source>
        <dbReference type="EMBL" id="MXU85198.1"/>
    </source>
</evidence>
<proteinExistence type="predicted"/>
<reference evidence="1" key="1">
    <citation type="submission" date="2019-12" db="EMBL/GenBank/DDBJ databases">
        <title>An insight into the sialome of adult female Ixodes ricinus ticks feeding for 6 days.</title>
        <authorList>
            <person name="Perner J."/>
            <person name="Ribeiro J.M.C."/>
        </authorList>
    </citation>
    <scope>NUCLEOTIDE SEQUENCE</scope>
    <source>
        <strain evidence="1">Semi-engorged</strain>
        <tissue evidence="1">Salivary glands</tissue>
    </source>
</reference>
<dbReference type="AlphaFoldDB" id="A0A6B0U0W2"/>
<protein>
    <submittedName>
        <fullName evidence="1">Putative secreted protein</fullName>
    </submittedName>
</protein>